<proteinExistence type="predicted"/>
<dbReference type="EMBL" id="NKUF01000031">
    <property type="protein sequence ID" value="PYD62529.1"/>
    <property type="molecule type" value="Genomic_DNA"/>
</dbReference>
<accession>A0A318PQI6</accession>
<dbReference type="RefSeq" id="WP_110914202.1">
    <property type="nucleotide sequence ID" value="NZ_NKUF01000031.1"/>
</dbReference>
<name>A0A318PQI6_9PROT</name>
<comment type="caution">
    <text evidence="1">The sequence shown here is derived from an EMBL/GenBank/DDBJ whole genome shotgun (WGS) entry which is preliminary data.</text>
</comment>
<reference evidence="1 2" key="1">
    <citation type="submission" date="2017-07" db="EMBL/GenBank/DDBJ databases">
        <title>A draft genome sequence of Gluconacetobacter entanii LTH 4560.</title>
        <authorList>
            <person name="Skraban J."/>
            <person name="Cleenwerck I."/>
            <person name="Vandamme P."/>
            <person name="Trcek J."/>
        </authorList>
    </citation>
    <scope>NUCLEOTIDE SEQUENCE [LARGE SCALE GENOMIC DNA]</scope>
    <source>
        <strain evidence="1 2">LTH 4560</strain>
    </source>
</reference>
<evidence type="ECO:0000313" key="2">
    <source>
        <dbReference type="Proteomes" id="UP000248301"/>
    </source>
</evidence>
<evidence type="ECO:0000313" key="1">
    <source>
        <dbReference type="EMBL" id="PYD62529.1"/>
    </source>
</evidence>
<organism evidence="1 2">
    <name type="scientific">Gluconacetobacter entanii</name>
    <dbReference type="NCBI Taxonomy" id="108528"/>
    <lineage>
        <taxon>Bacteria</taxon>
        <taxon>Pseudomonadati</taxon>
        <taxon>Pseudomonadota</taxon>
        <taxon>Alphaproteobacteria</taxon>
        <taxon>Acetobacterales</taxon>
        <taxon>Acetobacteraceae</taxon>
        <taxon>Gluconacetobacter</taxon>
    </lineage>
</organism>
<dbReference type="Proteomes" id="UP000248301">
    <property type="component" value="Unassembled WGS sequence"/>
</dbReference>
<protein>
    <submittedName>
        <fullName evidence="1">Uncharacterized protein</fullName>
    </submittedName>
</protein>
<sequence length="60" mass="6932">MNELTISCLPIRFAFLVDQQVAFPLSFFRLFSFHLQDGTSIDFIKQQFCFSDACPLSGRH</sequence>
<dbReference type="AlphaFoldDB" id="A0A318PQI6"/>
<gene>
    <name evidence="1" type="ORF">CFR72_12115</name>
</gene>